<dbReference type="InParanoid" id="J5K1I1"/>
<dbReference type="EMBL" id="JH725151">
    <property type="protein sequence ID" value="EJP70293.1"/>
    <property type="molecule type" value="Genomic_DNA"/>
</dbReference>
<keyword evidence="1" id="KW-0732">Signal</keyword>
<reference evidence="2 3" key="1">
    <citation type="journal article" date="2012" name="Sci. Rep.">
        <title>Genomic perspectives on the evolution of fungal entomopathogenicity in Beauveria bassiana.</title>
        <authorList>
            <person name="Xiao G."/>
            <person name="Ying S.H."/>
            <person name="Zheng P."/>
            <person name="Wang Z.L."/>
            <person name="Zhang S."/>
            <person name="Xie X.Q."/>
            <person name="Shang Y."/>
            <person name="St Leger R.J."/>
            <person name="Zhao G.P."/>
            <person name="Wang C."/>
            <person name="Feng M.G."/>
        </authorList>
    </citation>
    <scope>NUCLEOTIDE SEQUENCE [LARGE SCALE GENOMIC DNA]</scope>
    <source>
        <strain evidence="2 3">ARSEF 2860</strain>
    </source>
</reference>
<organism evidence="2 3">
    <name type="scientific">Beauveria bassiana (strain ARSEF 2860)</name>
    <name type="common">White muscardine disease fungus</name>
    <name type="synonym">Tritirachium shiotae</name>
    <dbReference type="NCBI Taxonomy" id="655819"/>
    <lineage>
        <taxon>Eukaryota</taxon>
        <taxon>Fungi</taxon>
        <taxon>Dikarya</taxon>
        <taxon>Ascomycota</taxon>
        <taxon>Pezizomycotina</taxon>
        <taxon>Sordariomycetes</taxon>
        <taxon>Hypocreomycetidae</taxon>
        <taxon>Hypocreales</taxon>
        <taxon>Cordycipitaceae</taxon>
        <taxon>Beauveria</taxon>
    </lineage>
</organism>
<dbReference type="Proteomes" id="UP000002762">
    <property type="component" value="Unassembled WGS sequence"/>
</dbReference>
<evidence type="ECO:0000313" key="2">
    <source>
        <dbReference type="EMBL" id="EJP70293.1"/>
    </source>
</evidence>
<name>J5K1I1_BEAB2</name>
<feature type="chain" id="PRO_5003784716" evidence="1">
    <location>
        <begin position="20"/>
        <end position="344"/>
    </location>
</feature>
<dbReference type="OrthoDB" id="10597442at2759"/>
<feature type="signal peptide" evidence="1">
    <location>
        <begin position="1"/>
        <end position="19"/>
    </location>
</feature>
<dbReference type="RefSeq" id="XP_008594481.1">
    <property type="nucleotide sequence ID" value="XM_008596259.1"/>
</dbReference>
<evidence type="ECO:0000313" key="3">
    <source>
        <dbReference type="Proteomes" id="UP000002762"/>
    </source>
</evidence>
<dbReference type="GeneID" id="19884174"/>
<dbReference type="AlphaFoldDB" id="J5K1I1"/>
<sequence>MKVSTTSFLLASLYGSALAAPVGGDLGGALESVTNTAGLGNVAPGNIVPGNDLAKGLTGAVGQPGSIVGRDAPIGGDIIGDVLQPVTGKDGLGNVIPGNAIPGNIAPVNDLTKGLTGAVGQPGSIVGRDGEQKASVVLPNYNFLATDHTADVNIKADATNVHARNLDAKAKGIVGQLAEADAKAKAQPFAKPPADVNLDAVIDTRHAEMTVESVAHQTVDTVAEQTTGAVADQTTGAAAEQTVDARNLDANAKGVVGQLVDNDVHAKVHPFANSPVDVNANALVDAHNVDAKPTGAVDKVTDAVASGVTLADNIAEPTGSVDSALQDTTGVDVTGGKVLPTGNL</sequence>
<proteinExistence type="predicted"/>
<dbReference type="HOGENOM" id="CLU_806506_0_0_1"/>
<evidence type="ECO:0000256" key="1">
    <source>
        <dbReference type="SAM" id="SignalP"/>
    </source>
</evidence>
<protein>
    <submittedName>
        <fullName evidence="2">Uncharacterized protein</fullName>
    </submittedName>
</protein>
<gene>
    <name evidence="2" type="ORF">BBA_01162</name>
</gene>
<keyword evidence="3" id="KW-1185">Reference proteome</keyword>
<accession>J5K1I1</accession>